<protein>
    <submittedName>
        <fullName evidence="3">ABC transporter domain-containing protein</fullName>
    </submittedName>
</protein>
<dbReference type="Proteomes" id="UP000095281">
    <property type="component" value="Unplaced"/>
</dbReference>
<reference evidence="3" key="1">
    <citation type="submission" date="2016-11" db="UniProtKB">
        <authorList>
            <consortium name="WormBaseParasite"/>
        </authorList>
    </citation>
    <scope>IDENTIFICATION</scope>
</reference>
<dbReference type="WBParaSite" id="MhA1_Contig498.frz3.fgene1">
    <property type="protein sequence ID" value="MhA1_Contig498.frz3.fgene1"/>
    <property type="gene ID" value="MhA1_Contig498.frz3.fgene1"/>
</dbReference>
<accession>A0A1I8BRY3</accession>
<organism evidence="2 3">
    <name type="scientific">Meloidogyne hapla</name>
    <name type="common">Root-knot nematode worm</name>
    <dbReference type="NCBI Taxonomy" id="6305"/>
    <lineage>
        <taxon>Eukaryota</taxon>
        <taxon>Metazoa</taxon>
        <taxon>Ecdysozoa</taxon>
        <taxon>Nematoda</taxon>
        <taxon>Chromadorea</taxon>
        <taxon>Rhabditida</taxon>
        <taxon>Tylenchina</taxon>
        <taxon>Tylenchomorpha</taxon>
        <taxon>Tylenchoidea</taxon>
        <taxon>Meloidogynidae</taxon>
        <taxon>Meloidogyninae</taxon>
        <taxon>Meloidogyne</taxon>
    </lineage>
</organism>
<feature type="transmembrane region" description="Helical" evidence="1">
    <location>
        <begin position="20"/>
        <end position="46"/>
    </location>
</feature>
<evidence type="ECO:0000313" key="2">
    <source>
        <dbReference type="Proteomes" id="UP000095281"/>
    </source>
</evidence>
<feature type="transmembrane region" description="Helical" evidence="1">
    <location>
        <begin position="67"/>
        <end position="87"/>
    </location>
</feature>
<keyword evidence="1" id="KW-0472">Membrane</keyword>
<sequence>MGAQILSSVYNAKKLTSGNLIAFGASLVVAGSIAYGLDTGFGSLIKKIKKWTNLEDLKKIKMKIKKFFFHFIEFFGAILYSIVPFFGETVDSDVLKAFLHSLQNSGFLFSDPEAFKETNDEAMKAGLIASVGSILFNLTYISLISTPLGGYVHIFRIIFNQIATPTSGSMVAYGYNEWRDHQRVAVFKLQHENFLKKPDIYELVLKRRKKEQNKWSNRLLFWVPKGKDTKVITQEEKDNAYREYLEESNQSSMDIQNVSALTVNSMAVGSVLSHIAYGGITYFGYRSHLDEEMAEKLTKVVSIIVNTPTEIISLTACTFAANHLGLRFMENWFSTDDMKNEKMLRLIIDRSIKQMDHQLNEFQPISVKEVYEIYHTSPGWMYTFGRIIVKALILMFNGLGLAPTSLFEQLDISKLTIPEEVEEERVNLIFSLSYLPEDIEKVTKMPGIDEENFVKYINEIAPYLEKSKMTLTESHHYMNILSGWIKSTKDDKREDKKGKKKEFDEIETEKTEEMKSAKEFFNHFEQKMDNEPINYNVNKTLEKMIDNDSIKLHLPTLKSFLYNFETNIEKRTELVECSLAAKTLHFTILEIKMFGGEKISTSVMKEEETKKKGEIKEQEKKGKTKEDGKIAKILKFVKEVTVGKEEETAKHEAETQKKFLIDLKQEYEKLQKDTHKGLSQTALGSLHILLW</sequence>
<keyword evidence="2" id="KW-1185">Reference proteome</keyword>
<evidence type="ECO:0000256" key="1">
    <source>
        <dbReference type="SAM" id="Phobius"/>
    </source>
</evidence>
<evidence type="ECO:0000313" key="3">
    <source>
        <dbReference type="WBParaSite" id="MhA1_Contig498.frz3.fgene1"/>
    </source>
</evidence>
<keyword evidence="1" id="KW-0812">Transmembrane</keyword>
<dbReference type="AlphaFoldDB" id="A0A1I8BRY3"/>
<proteinExistence type="predicted"/>
<name>A0A1I8BRY3_MELHA</name>
<keyword evidence="1" id="KW-1133">Transmembrane helix</keyword>